<dbReference type="EMBL" id="CM056744">
    <property type="protein sequence ID" value="KAJ8667271.1"/>
    <property type="molecule type" value="Genomic_DNA"/>
</dbReference>
<sequence>MLLALMMITGHYGTRAAPADYSLMDDKDWAIFKHRYKKSYDSTVEENYRRSVFHENQQKIDTHNKQYDLGVFSYKIKMNQFGDMLPDEYKNYMHADNDTLLMPKRIVRGEEFIPPKNVTRIPDFMDWRQRGAVTPVQDQGLKCGACWAFSAASALEGQYYRKSGQLLVLSAQNLLDCTIAYGNMGCRGGSAALAFQFAADRKGIETEAYYTYEGRTKPCPYNVSDDFDLNFDVDDDDKNHPLASFIYVTKEDEMALKVAIATVGPLSAAMDGSHDTFRFYSEGIYYQPECNKDGLDHAVLIVGYGTDSNNRDYWLVKNSWGESWGENGYFKIARNRQNHCGIATAAIYPVIR</sequence>
<accession>A0ACC2N9B4</accession>
<evidence type="ECO:0000313" key="1">
    <source>
        <dbReference type="EMBL" id="KAJ8667271.1"/>
    </source>
</evidence>
<reference evidence="1" key="1">
    <citation type="submission" date="2023-04" db="EMBL/GenBank/DDBJ databases">
        <title>A chromosome-level genome assembly of the parasitoid wasp Eretmocerus hayati.</title>
        <authorList>
            <person name="Zhong Y."/>
            <person name="Liu S."/>
            <person name="Liu Y."/>
        </authorList>
    </citation>
    <scope>NUCLEOTIDE SEQUENCE</scope>
    <source>
        <strain evidence="1">ZJU_SS_LIU_2023</strain>
    </source>
</reference>
<comment type="caution">
    <text evidence="1">The sequence shown here is derived from an EMBL/GenBank/DDBJ whole genome shotgun (WGS) entry which is preliminary data.</text>
</comment>
<keyword evidence="2" id="KW-1185">Reference proteome</keyword>
<evidence type="ECO:0000313" key="2">
    <source>
        <dbReference type="Proteomes" id="UP001239111"/>
    </source>
</evidence>
<name>A0ACC2N9B4_9HYME</name>
<dbReference type="Proteomes" id="UP001239111">
    <property type="component" value="Chromosome 4"/>
</dbReference>
<proteinExistence type="predicted"/>
<gene>
    <name evidence="1" type="ORF">QAD02_008933</name>
</gene>
<protein>
    <submittedName>
        <fullName evidence="1">Uncharacterized protein</fullName>
    </submittedName>
</protein>
<organism evidence="1 2">
    <name type="scientific">Eretmocerus hayati</name>
    <dbReference type="NCBI Taxonomy" id="131215"/>
    <lineage>
        <taxon>Eukaryota</taxon>
        <taxon>Metazoa</taxon>
        <taxon>Ecdysozoa</taxon>
        <taxon>Arthropoda</taxon>
        <taxon>Hexapoda</taxon>
        <taxon>Insecta</taxon>
        <taxon>Pterygota</taxon>
        <taxon>Neoptera</taxon>
        <taxon>Endopterygota</taxon>
        <taxon>Hymenoptera</taxon>
        <taxon>Apocrita</taxon>
        <taxon>Proctotrupomorpha</taxon>
        <taxon>Chalcidoidea</taxon>
        <taxon>Aphelinidae</taxon>
        <taxon>Aphelininae</taxon>
        <taxon>Eretmocerus</taxon>
    </lineage>
</organism>